<dbReference type="GO" id="GO:0003700">
    <property type="term" value="F:DNA-binding transcription factor activity"/>
    <property type="evidence" value="ECO:0007669"/>
    <property type="project" value="InterPro"/>
</dbReference>
<evidence type="ECO:0000256" key="1">
    <source>
        <dbReference type="ARBA" id="ARBA00009437"/>
    </source>
</evidence>
<dbReference type="CDD" id="cd08422">
    <property type="entry name" value="PBP2_CrgA_like"/>
    <property type="match status" value="1"/>
</dbReference>
<dbReference type="Gene3D" id="1.10.10.10">
    <property type="entry name" value="Winged helix-like DNA-binding domain superfamily/Winged helix DNA-binding domain"/>
    <property type="match status" value="1"/>
</dbReference>
<dbReference type="InterPro" id="IPR036390">
    <property type="entry name" value="WH_DNA-bd_sf"/>
</dbReference>
<evidence type="ECO:0000256" key="3">
    <source>
        <dbReference type="ARBA" id="ARBA00023125"/>
    </source>
</evidence>
<dbReference type="Proteomes" id="UP000238563">
    <property type="component" value="Unassembled WGS sequence"/>
</dbReference>
<dbReference type="FunFam" id="1.10.10.10:FF:000001">
    <property type="entry name" value="LysR family transcriptional regulator"/>
    <property type="match status" value="1"/>
</dbReference>
<dbReference type="PROSITE" id="PS50931">
    <property type="entry name" value="HTH_LYSR"/>
    <property type="match status" value="1"/>
</dbReference>
<dbReference type="InterPro" id="IPR036388">
    <property type="entry name" value="WH-like_DNA-bd_sf"/>
</dbReference>
<dbReference type="AlphaFoldDB" id="A0A2S9JB57"/>
<dbReference type="GO" id="GO:0003677">
    <property type="term" value="F:DNA binding"/>
    <property type="evidence" value="ECO:0007669"/>
    <property type="project" value="UniProtKB-KW"/>
</dbReference>
<dbReference type="Pfam" id="PF00126">
    <property type="entry name" value="HTH_1"/>
    <property type="match status" value="1"/>
</dbReference>
<evidence type="ECO:0000313" key="7">
    <source>
        <dbReference type="Proteomes" id="UP000238563"/>
    </source>
</evidence>
<dbReference type="PANTHER" id="PTHR30537">
    <property type="entry name" value="HTH-TYPE TRANSCRIPTIONAL REGULATOR"/>
    <property type="match status" value="1"/>
</dbReference>
<name>A0A2S9JB57_9HYPH</name>
<dbReference type="Gene3D" id="3.40.190.290">
    <property type="match status" value="1"/>
</dbReference>
<feature type="domain" description="HTH lysR-type" evidence="5">
    <location>
        <begin position="1"/>
        <end position="59"/>
    </location>
</feature>
<keyword evidence="7" id="KW-1185">Reference proteome</keyword>
<organism evidence="6 7">
    <name type="scientific">Phyllobacterium myrsinacearum</name>
    <dbReference type="NCBI Taxonomy" id="28101"/>
    <lineage>
        <taxon>Bacteria</taxon>
        <taxon>Pseudomonadati</taxon>
        <taxon>Pseudomonadota</taxon>
        <taxon>Alphaproteobacteria</taxon>
        <taxon>Hyphomicrobiales</taxon>
        <taxon>Phyllobacteriaceae</taxon>
        <taxon>Phyllobacterium</taxon>
    </lineage>
</organism>
<dbReference type="InterPro" id="IPR005119">
    <property type="entry name" value="LysR_subst-bd"/>
</dbReference>
<reference evidence="6 7" key="1">
    <citation type="submission" date="2018-02" db="EMBL/GenBank/DDBJ databases">
        <title>The draft genome of Phyllobacterium myrsinacearum DSM5892.</title>
        <authorList>
            <person name="Li L."/>
            <person name="Liu L."/>
            <person name="Zhang X."/>
            <person name="Wang T."/>
        </authorList>
    </citation>
    <scope>NUCLEOTIDE SEQUENCE [LARGE SCALE GENOMIC DNA]</scope>
    <source>
        <strain evidence="6 7">DSM 5892</strain>
    </source>
</reference>
<dbReference type="PANTHER" id="PTHR30537:SF80">
    <property type="entry name" value="TRANSCRIPTIONAL REGULATOR"/>
    <property type="match status" value="1"/>
</dbReference>
<dbReference type="EMBL" id="PVBT01000008">
    <property type="protein sequence ID" value="PRD50035.1"/>
    <property type="molecule type" value="Genomic_DNA"/>
</dbReference>
<evidence type="ECO:0000259" key="5">
    <source>
        <dbReference type="PROSITE" id="PS50931"/>
    </source>
</evidence>
<gene>
    <name evidence="6" type="ORF">C5750_22110</name>
</gene>
<dbReference type="InterPro" id="IPR000847">
    <property type="entry name" value="LysR_HTH_N"/>
</dbReference>
<evidence type="ECO:0000256" key="2">
    <source>
        <dbReference type="ARBA" id="ARBA00023015"/>
    </source>
</evidence>
<comment type="similarity">
    <text evidence="1">Belongs to the LysR transcriptional regulatory family.</text>
</comment>
<keyword evidence="3" id="KW-0238">DNA-binding</keyword>
<dbReference type="SUPFAM" id="SSF53850">
    <property type="entry name" value="Periplasmic binding protein-like II"/>
    <property type="match status" value="1"/>
</dbReference>
<dbReference type="PRINTS" id="PR00039">
    <property type="entry name" value="HTHLYSR"/>
</dbReference>
<keyword evidence="4" id="KW-0804">Transcription</keyword>
<accession>A0A2S9JB57</accession>
<sequence length="299" mass="32403">MDRFAAMKTFIRVAELGSLSAAARELGLTQPAVSQQMAALERHLNMRLLHRSTRQLALTDSGETYYQRARHILQTVDEAEEAVTGLATSVQGNLRVHAPVGFGQMHLTPMLIDFQCRHPDLTVELILDDRFADLVAEGVDVAIRFGALASSGLVARKLATFERILVASPEYIARHGSPLLPEELSAHRHVRFIWSPLGEAVPLIGPDGPIVVPVKSGFLANNAFVLNQALRAGVGIGGAQVPLVQPFLDDGTLVRVLPAYRYASMDIHAVYASAKFLPRKVRAFVDHLAAGLSGIPGLN</sequence>
<keyword evidence="2" id="KW-0805">Transcription regulation</keyword>
<dbReference type="Pfam" id="PF03466">
    <property type="entry name" value="LysR_substrate"/>
    <property type="match status" value="1"/>
</dbReference>
<evidence type="ECO:0000256" key="4">
    <source>
        <dbReference type="ARBA" id="ARBA00023163"/>
    </source>
</evidence>
<dbReference type="SUPFAM" id="SSF46785">
    <property type="entry name" value="Winged helix' DNA-binding domain"/>
    <property type="match status" value="1"/>
</dbReference>
<dbReference type="InterPro" id="IPR058163">
    <property type="entry name" value="LysR-type_TF_proteobact-type"/>
</dbReference>
<proteinExistence type="inferred from homology"/>
<dbReference type="OrthoDB" id="9813056at2"/>
<protein>
    <submittedName>
        <fullName evidence="6">LysR family transcriptional regulator</fullName>
    </submittedName>
</protein>
<comment type="caution">
    <text evidence="6">The sequence shown here is derived from an EMBL/GenBank/DDBJ whole genome shotgun (WGS) entry which is preliminary data.</text>
</comment>
<evidence type="ECO:0000313" key="6">
    <source>
        <dbReference type="EMBL" id="PRD50035.1"/>
    </source>
</evidence>